<dbReference type="InterPro" id="IPR051161">
    <property type="entry name" value="Mannose-6P_isomerase_type2"/>
</dbReference>
<dbReference type="InterPro" id="IPR005835">
    <property type="entry name" value="NTP_transferase_dom"/>
</dbReference>
<sequence length="342" mass="39629">MRSFAIILAGGQGERFWPLSQSHFPKQFISLFNNKPLINQTIERIEDYFKPAQRFLVIPEELKKITKRFVGKENLLIEPARKNTAPAICLCAMILEKRFGDGIMHIMPADHMIGDKRKFIKCLKFGEEMADKGFLVTYGIIPDRPETGYGYIKIGKKIYAKGKIIGFYGEGFTEKPSLIKARHYLKTKRYLWNSGIFTYKISVLLEEVRRYLPEVYHGVSQYLRSKNRAYFEKIPAISIDYGIMEKTRRICVIKSNFGWDDVGTWLALERYFKKDSNNNIFIGNIIGLETKDSIIYTNNMPVRLYGIKGLVVVASPDGVLICRKERAADIKRILKTERERRL</sequence>
<name>A0A7C4TH44_UNCW3</name>
<dbReference type="Gene3D" id="3.90.550.10">
    <property type="entry name" value="Spore Coat Polysaccharide Biosynthesis Protein SpsA, Chain A"/>
    <property type="match status" value="1"/>
</dbReference>
<keyword evidence="3" id="KW-0548">Nucleotidyltransferase</keyword>
<evidence type="ECO:0000259" key="1">
    <source>
        <dbReference type="Pfam" id="PF00483"/>
    </source>
</evidence>
<organism evidence="3">
    <name type="scientific">candidate division WOR-3 bacterium</name>
    <dbReference type="NCBI Taxonomy" id="2052148"/>
    <lineage>
        <taxon>Bacteria</taxon>
        <taxon>Bacteria division WOR-3</taxon>
    </lineage>
</organism>
<dbReference type="Pfam" id="PF22640">
    <property type="entry name" value="ManC_GMP_beta-helix"/>
    <property type="match status" value="1"/>
</dbReference>
<accession>A0A7C4TH44</accession>
<dbReference type="AlphaFoldDB" id="A0A7C4TH44"/>
<evidence type="ECO:0000313" key="3">
    <source>
        <dbReference type="EMBL" id="HGV97723.1"/>
    </source>
</evidence>
<reference evidence="3" key="1">
    <citation type="journal article" date="2020" name="mSystems">
        <title>Genome- and Community-Level Interaction Insights into Carbon Utilization and Element Cycling Functions of Hydrothermarchaeota in Hydrothermal Sediment.</title>
        <authorList>
            <person name="Zhou Z."/>
            <person name="Liu Y."/>
            <person name="Xu W."/>
            <person name="Pan J."/>
            <person name="Luo Z.H."/>
            <person name="Li M."/>
        </authorList>
    </citation>
    <scope>NUCLEOTIDE SEQUENCE [LARGE SCALE GENOMIC DNA]</scope>
    <source>
        <strain evidence="3">SpSt-774</strain>
    </source>
</reference>
<dbReference type="PANTHER" id="PTHR46390">
    <property type="entry name" value="MANNOSE-1-PHOSPHATE GUANYLYLTRANSFERASE"/>
    <property type="match status" value="1"/>
</dbReference>
<dbReference type="GO" id="GO:0009298">
    <property type="term" value="P:GDP-mannose biosynthetic process"/>
    <property type="evidence" value="ECO:0007669"/>
    <property type="project" value="TreeGrafter"/>
</dbReference>
<dbReference type="CDD" id="cd02509">
    <property type="entry name" value="GDP-M1P_Guanylyltransferase"/>
    <property type="match status" value="1"/>
</dbReference>
<dbReference type="SUPFAM" id="SSF159283">
    <property type="entry name" value="Guanosine diphospho-D-mannose pyrophosphorylase/mannose-6-phosphate isomerase linker domain"/>
    <property type="match status" value="1"/>
</dbReference>
<proteinExistence type="predicted"/>
<dbReference type="InterPro" id="IPR049577">
    <property type="entry name" value="GMPP_N"/>
</dbReference>
<dbReference type="SUPFAM" id="SSF53448">
    <property type="entry name" value="Nucleotide-diphospho-sugar transferases"/>
    <property type="match status" value="1"/>
</dbReference>
<dbReference type="InterPro" id="IPR029044">
    <property type="entry name" value="Nucleotide-diphossugar_trans"/>
</dbReference>
<dbReference type="Pfam" id="PF00483">
    <property type="entry name" value="NTP_transferase"/>
    <property type="match status" value="1"/>
</dbReference>
<keyword evidence="3" id="KW-0808">Transferase</keyword>
<gene>
    <name evidence="3" type="ORF">ENV60_05450</name>
</gene>
<protein>
    <submittedName>
        <fullName evidence="3">Mannose-1-phosphate guanylyltransferase</fullName>
    </submittedName>
</protein>
<dbReference type="EMBL" id="DTGZ01000100">
    <property type="protein sequence ID" value="HGV97723.1"/>
    <property type="molecule type" value="Genomic_DNA"/>
</dbReference>
<comment type="caution">
    <text evidence="3">The sequence shown here is derived from an EMBL/GenBank/DDBJ whole genome shotgun (WGS) entry which is preliminary data.</text>
</comment>
<feature type="domain" description="Nucleotidyl transferase" evidence="1">
    <location>
        <begin position="5"/>
        <end position="275"/>
    </location>
</feature>
<dbReference type="PANTHER" id="PTHR46390:SF1">
    <property type="entry name" value="MANNOSE-1-PHOSPHATE GUANYLYLTRANSFERASE"/>
    <property type="match status" value="1"/>
</dbReference>
<dbReference type="InterPro" id="IPR054566">
    <property type="entry name" value="ManC/GMP-like_b-helix"/>
</dbReference>
<feature type="domain" description="MannoseP isomerase/GMP-like beta-helix" evidence="2">
    <location>
        <begin position="283"/>
        <end position="335"/>
    </location>
</feature>
<dbReference type="GO" id="GO:0004475">
    <property type="term" value="F:mannose-1-phosphate guanylyltransferase (GTP) activity"/>
    <property type="evidence" value="ECO:0007669"/>
    <property type="project" value="InterPro"/>
</dbReference>
<evidence type="ECO:0000259" key="2">
    <source>
        <dbReference type="Pfam" id="PF22640"/>
    </source>
</evidence>